<gene>
    <name evidence="2" type="ORF">GN244_ATG14914</name>
    <name evidence="3" type="ORF">GN958_ATG13093</name>
</gene>
<dbReference type="EMBL" id="JAACNO010001764">
    <property type="protein sequence ID" value="KAF4137692.1"/>
    <property type="molecule type" value="Genomic_DNA"/>
</dbReference>
<dbReference type="Proteomes" id="UP000704712">
    <property type="component" value="Unassembled WGS sequence"/>
</dbReference>
<sequence>MARRNVGSGVLGAELSGAFEALFGLLEPVGVELGDAGELPSVGVTGGGVTGLLVPPVAQLNVAAGVCTGGVTGASVEVPVVLDAPGSEAGASVTCGSGVDVAGLAVRPVSNRNVGAGAVGGGVKPLGGEVLAPSVGEDTVSGAGEDTSTGGGTEPSGELTVTGEGGGAFVVGVVAGLSVPPVSRRNVGVGAVGGGVEISLLFGGEELTVGVDIGSGNVVVTSVDGTLTESAGGGEVTSVGGGTGTSDDAGSAGSDAGTSAEVAVVVVAVSLIVVRNVAAGAVGGGVLSLLLGIDELVSSVGVDTGSDGGVESVDVALGSESGESTVTESGGGVAASETGESVTAGESTVIESGGGGRTSMDGVVSAPVARRNVGVGAVGGGVEEMIPSVDVDIESDDGVAAPSGSGGFPGESTESRVGGVDSSLLLGGKELLAVEPLVSPISVEIGGLSVPIKEVSAGADPDWADTIPITKKAVKNKCVMLETW</sequence>
<dbReference type="Proteomes" id="UP000602510">
    <property type="component" value="Unassembled WGS sequence"/>
</dbReference>
<feature type="compositionally biased region" description="Gly residues" evidence="1">
    <location>
        <begin position="231"/>
        <end position="244"/>
    </location>
</feature>
<comment type="caution">
    <text evidence="2">The sequence shown here is derived from an EMBL/GenBank/DDBJ whole genome shotgun (WGS) entry which is preliminary data.</text>
</comment>
<name>A0A833W8W5_PHYIN</name>
<keyword evidence="4" id="KW-1185">Reference proteome</keyword>
<feature type="region of interest" description="Disordered" evidence="1">
    <location>
        <begin position="134"/>
        <end position="159"/>
    </location>
</feature>
<feature type="compositionally biased region" description="Polar residues" evidence="1">
    <location>
        <begin position="338"/>
        <end position="350"/>
    </location>
</feature>
<organism evidence="2 4">
    <name type="scientific">Phytophthora infestans</name>
    <name type="common">Potato late blight agent</name>
    <name type="synonym">Botrytis infestans</name>
    <dbReference type="NCBI Taxonomy" id="4787"/>
    <lineage>
        <taxon>Eukaryota</taxon>
        <taxon>Sar</taxon>
        <taxon>Stramenopiles</taxon>
        <taxon>Oomycota</taxon>
        <taxon>Peronosporomycetes</taxon>
        <taxon>Peronosporales</taxon>
        <taxon>Peronosporaceae</taxon>
        <taxon>Phytophthora</taxon>
    </lineage>
</organism>
<dbReference type="AlphaFoldDB" id="A0A833W8W5"/>
<feature type="region of interest" description="Disordered" evidence="1">
    <location>
        <begin position="230"/>
        <end position="254"/>
    </location>
</feature>
<feature type="region of interest" description="Disordered" evidence="1">
    <location>
        <begin position="397"/>
        <end position="416"/>
    </location>
</feature>
<evidence type="ECO:0000313" key="3">
    <source>
        <dbReference type="EMBL" id="KAF4137692.1"/>
    </source>
</evidence>
<protein>
    <submittedName>
        <fullName evidence="2">Uncharacterized protein</fullName>
    </submittedName>
</protein>
<proteinExistence type="predicted"/>
<feature type="compositionally biased region" description="Low complexity" evidence="1">
    <location>
        <begin position="245"/>
        <end position="254"/>
    </location>
</feature>
<feature type="region of interest" description="Disordered" evidence="1">
    <location>
        <begin position="320"/>
        <end position="358"/>
    </location>
</feature>
<dbReference type="EMBL" id="WSZM01000434">
    <property type="protein sequence ID" value="KAF4033217.1"/>
    <property type="molecule type" value="Genomic_DNA"/>
</dbReference>
<evidence type="ECO:0000313" key="2">
    <source>
        <dbReference type="EMBL" id="KAF4033217.1"/>
    </source>
</evidence>
<evidence type="ECO:0000313" key="4">
    <source>
        <dbReference type="Proteomes" id="UP000602510"/>
    </source>
</evidence>
<accession>A0A833W8W5</accession>
<evidence type="ECO:0000256" key="1">
    <source>
        <dbReference type="SAM" id="MobiDB-lite"/>
    </source>
</evidence>
<reference evidence="2" key="1">
    <citation type="submission" date="2020-04" db="EMBL/GenBank/DDBJ databases">
        <title>Hybrid Assembly of Korean Phytophthora infestans isolates.</title>
        <authorList>
            <person name="Prokchorchik M."/>
            <person name="Lee Y."/>
            <person name="Seo J."/>
            <person name="Cho J.-H."/>
            <person name="Park Y.-E."/>
            <person name="Jang D.-C."/>
            <person name="Im J.-S."/>
            <person name="Choi J.-G."/>
            <person name="Park H.-J."/>
            <person name="Lee G.-B."/>
            <person name="Lee Y.-G."/>
            <person name="Hong S.-Y."/>
            <person name="Cho K."/>
            <person name="Sohn K.H."/>
        </authorList>
    </citation>
    <scope>NUCLEOTIDE SEQUENCE</scope>
    <source>
        <strain evidence="2">KR_1_A1</strain>
        <strain evidence="3">KR_2_A2</strain>
    </source>
</reference>